<proteinExistence type="predicted"/>
<name>A0ABM0MUU1_SACKO</name>
<feature type="region of interest" description="Disordered" evidence="1">
    <location>
        <begin position="236"/>
        <end position="258"/>
    </location>
</feature>
<dbReference type="PANTHER" id="PTHR21937:SF5">
    <property type="entry name" value="GENE 973-RELATED"/>
    <property type="match status" value="1"/>
</dbReference>
<feature type="compositionally biased region" description="Basic and acidic residues" evidence="1">
    <location>
        <begin position="245"/>
        <end position="258"/>
    </location>
</feature>
<protein>
    <submittedName>
        <fullName evidence="3">Uncharacterized protein LOC102806071</fullName>
    </submittedName>
</protein>
<dbReference type="GeneID" id="102806071"/>
<dbReference type="RefSeq" id="XP_006823782.1">
    <property type="nucleotide sequence ID" value="XM_006823719.1"/>
</dbReference>
<dbReference type="InterPro" id="IPR031440">
    <property type="entry name" value="DUF4670"/>
</dbReference>
<organism evidence="2 3">
    <name type="scientific">Saccoglossus kowalevskii</name>
    <name type="common">Acorn worm</name>
    <dbReference type="NCBI Taxonomy" id="10224"/>
    <lineage>
        <taxon>Eukaryota</taxon>
        <taxon>Metazoa</taxon>
        <taxon>Hemichordata</taxon>
        <taxon>Enteropneusta</taxon>
        <taxon>Harrimaniidae</taxon>
        <taxon>Saccoglossus</taxon>
    </lineage>
</organism>
<dbReference type="Proteomes" id="UP000694865">
    <property type="component" value="Unplaced"/>
</dbReference>
<accession>A0ABM0MUU1</accession>
<feature type="compositionally biased region" description="Acidic residues" evidence="1">
    <location>
        <begin position="358"/>
        <end position="371"/>
    </location>
</feature>
<evidence type="ECO:0000313" key="2">
    <source>
        <dbReference type="Proteomes" id="UP000694865"/>
    </source>
</evidence>
<keyword evidence="2" id="KW-1185">Reference proteome</keyword>
<evidence type="ECO:0000256" key="1">
    <source>
        <dbReference type="SAM" id="MobiDB-lite"/>
    </source>
</evidence>
<feature type="region of interest" description="Disordered" evidence="1">
    <location>
        <begin position="351"/>
        <end position="405"/>
    </location>
</feature>
<reference evidence="3" key="1">
    <citation type="submission" date="2025-08" db="UniProtKB">
        <authorList>
            <consortium name="RefSeq"/>
        </authorList>
    </citation>
    <scope>IDENTIFICATION</scope>
    <source>
        <tissue evidence="3">Testes</tissue>
    </source>
</reference>
<evidence type="ECO:0000313" key="3">
    <source>
        <dbReference type="RefSeq" id="XP_006823782.1"/>
    </source>
</evidence>
<dbReference type="PANTHER" id="PTHR21937">
    <property type="entry name" value="CCDC66 DOMAIN-CONTAINING PROTEIN"/>
    <property type="match status" value="1"/>
</dbReference>
<sequence length="516" mass="58697">MAGLSLLTRGVGAEVKQKGHKKLDVCLEPEDYLNIQSKKFYLPPIEQKVAWNEDEEGDKLEYSPRELPLHKTYLTRKGALLLFSEELALRTKRQRKSEKALEAEDYDDFEMKTIEDLRNAVLSYGMGAGGDAGEEEALYFNFLHRHRWPHQRNIRPGFSAKRYMSHWSRSWDDSILNTLRSKGYIWDKNLFQQNSLLPHLYRRINDDLSQPPMPYRINRNMLMSPGSLENYEFYKIRPGSSDSGRPSEDLHSEGRDSRVSLHGSIAAIARDEDDKARAVTYADLEKEQQQQVLQRLLVQSALHQQQQLIEESMSKLESKSNKDTVPSINEIDMEKAIDVIPSRSKSVHFAEKVPVIPEETEEELTDNEDIGEAPPLPHEDGEEDSDDSGHLSDGESYPASVGTKKSRPVSLRDIDLKGGDIDATLSFTIKSFQANQSEDEDLDSQHPLSLSQHALSGLQHALSDDEHDEGICLECTGITNQLTLNIIQSSPSSSFISYPRVFYPHHVHMVFKIFAF</sequence>
<gene>
    <name evidence="3" type="primary">LOC102806071</name>
</gene>